<dbReference type="PROSITE" id="PS51192">
    <property type="entry name" value="HELICASE_ATP_BIND_1"/>
    <property type="match status" value="1"/>
</dbReference>
<dbReference type="GO" id="GO:0005524">
    <property type="term" value="F:ATP binding"/>
    <property type="evidence" value="ECO:0007669"/>
    <property type="project" value="UniProtKB-KW"/>
</dbReference>
<dbReference type="Pfam" id="PF00271">
    <property type="entry name" value="Helicase_C"/>
    <property type="match status" value="1"/>
</dbReference>
<evidence type="ECO:0000259" key="8">
    <source>
        <dbReference type="PROSITE" id="PS51194"/>
    </source>
</evidence>
<dbReference type="GO" id="GO:0009378">
    <property type="term" value="F:four-way junction helicase activity"/>
    <property type="evidence" value="ECO:0007669"/>
    <property type="project" value="TreeGrafter"/>
</dbReference>
<organism evidence="9 10">
    <name type="scientific">Sistotremastrum suecicum HHB10207 ss-3</name>
    <dbReference type="NCBI Taxonomy" id="1314776"/>
    <lineage>
        <taxon>Eukaryota</taxon>
        <taxon>Fungi</taxon>
        <taxon>Dikarya</taxon>
        <taxon>Basidiomycota</taxon>
        <taxon>Agaricomycotina</taxon>
        <taxon>Agaricomycetes</taxon>
        <taxon>Sistotremastrales</taxon>
        <taxon>Sistotremastraceae</taxon>
        <taxon>Sistotremastrum</taxon>
    </lineage>
</organism>
<feature type="compositionally biased region" description="Polar residues" evidence="6">
    <location>
        <begin position="1339"/>
        <end position="1349"/>
    </location>
</feature>
<dbReference type="InterPro" id="IPR001650">
    <property type="entry name" value="Helicase_C-like"/>
</dbReference>
<feature type="compositionally biased region" description="Basic residues" evidence="6">
    <location>
        <begin position="1228"/>
        <end position="1242"/>
    </location>
</feature>
<dbReference type="STRING" id="1314776.A0A165XDX5"/>
<dbReference type="InterPro" id="IPR011545">
    <property type="entry name" value="DEAD/DEAH_box_helicase_dom"/>
</dbReference>
<feature type="compositionally biased region" description="Low complexity" evidence="6">
    <location>
        <begin position="1148"/>
        <end position="1160"/>
    </location>
</feature>
<sequence>MPPTNNHVEIWPRKSKWHQAIRNADRKRLHALGAFPTSYKPEDSWLLAIRKPVLRYFKRAIAGTASLTPDTRAQLKNPYPREFNHAPAAYSEPQESVTFTTYARYGVQLLATLLRSVHTPVPGFPITFTEAQNVHIQALYQALQQKLPGHQILPLIHPLLFSLIQRFSGRVADDDFRCPLLCANIATNINADGQLRDIRAIAPTFTRFQWCIRGIVATHIVQRPPGVSEDTACLPIADLILEHEPTPFSRNRRNIHTIKYIIDGTPSKPSVSFSEDGEDVECWGDVLPITDLTSGTVKAVDDVENEFYNIILRGLQYPELKALLSRYYDPRDHGVRTHDNHRCTTPGYTFIWDTRNPFEEFRFRFLADLVDNKVDCEGNNFWVDGKLNPAAITHWNRQIALWWEKTIMLAHVTAGGPSRAPELATTTTCQLHDGDRKVHCCQDHLCLLCTYSKSSENTSVDKMVLKPLPKRLSIIIHMFLVLVRPAEQALAPYAGMTAQQQENLATHLFVAEGEIISAARIRFLMRKFSASYFHVALSYNQMRHILKAIILRESGYDLDHIEPHEDRAVDAVFLHKRSTANRFYAVHPEDLESARQPAFQAYLQIGYLMHEFFGLREPRSTSDSPSSTSDHHTNQNLPAILGQLLDGLDARINDRFTSLRDSVFLALRQAVHNLNSPPPSDPIEASLRRPLDLDIDASRLTLLRRYLIDVNRYSPTMLEDFNPGFRSLEQAQLVDHILHVKGHLAVVLPTGGGKSMGPAAAAYAFENVPGIILVFTPFVALMDNVFHDLSRVAPTARFGCDDWSPFTTKILLISLEHLTDPKHLRTLMTMRGHIKYIFLDEIHEALINNKFRSLFDELQQIVSLGCPIIMMSATLPPTSVPQLLNRLNIAEAKIIRKHITSRPEIRYSTHQTTKEQLPSDVSEFIDSHPCDTDDRALVICSTKKQLEALAKKHGGLIYHSDLTREERELAAAQWHAGLEPSHRIMFATKGFGVGVNHKSVRWVLFAGSPQHMIDFDQPAGRAGRDGRPCEVVLIWDSLPHRFSTSDPEELEHGGFEPMRRLLTNTTRCLRYERGLHIDGVAITCATLVGDHLQLCDRCRARSREHANFVAVADLMRLPETSVPEPVNHHVESVDYSQSHLRPIPPTQPQSTQTSSSSATTKIPTDDVFSSLRNSSMTSFTHSSQATTLVGPSTPTHSRLQQSISIARSSSGYIPGAPGSPTFSQAVKRTVHQAHHTPRKVDKRLKPSSPSPRPKSSLPPPPGSPTPIRGSIAHSTISRLQPDPRPIPFHPESLPSSSKLSTTPHYPSNFPPAVAKSTQPSSTSLPAAVPHPLQLPTFPQPTHSLPTTATPLSLRDKTAIERKAEFDAAVLRIVAKTSDASEAFRKLDWSDGCPLEFVLTKYGILQNHPDTNADGMPEHHHLYRCSNSLMKPAFEDQWKQWRHRLTDRCQIRSSYHTRCWGPTWAPNHWYHHKNTKGDCPDFLKDFWVALWYSPDRNALIAHVSFDQTIAVTNVFEYQAWLVKRWNPGTLLINGIVLVHEWLRMHDAFNAV</sequence>
<feature type="domain" description="Helicase ATP-binding" evidence="7">
    <location>
        <begin position="735"/>
        <end position="893"/>
    </location>
</feature>
<evidence type="ECO:0000256" key="4">
    <source>
        <dbReference type="ARBA" id="ARBA00034617"/>
    </source>
</evidence>
<evidence type="ECO:0000256" key="2">
    <source>
        <dbReference type="ARBA" id="ARBA00022741"/>
    </source>
</evidence>
<comment type="catalytic activity">
    <reaction evidence="4">
        <text>Couples ATP hydrolysis with the unwinding of duplex DNA by translocating in the 3'-5' direction.</text>
        <dbReference type="EC" id="5.6.2.4"/>
    </reaction>
</comment>
<dbReference type="SMART" id="SM00487">
    <property type="entry name" value="DEXDc"/>
    <property type="match status" value="1"/>
</dbReference>
<feature type="region of interest" description="Disordered" evidence="6">
    <location>
        <begin position="1178"/>
        <end position="1200"/>
    </location>
</feature>
<gene>
    <name evidence="9" type="ORF">SISSUDRAFT_1067196</name>
</gene>
<dbReference type="SMART" id="SM00490">
    <property type="entry name" value="HELICc"/>
    <property type="match status" value="1"/>
</dbReference>
<evidence type="ECO:0000313" key="9">
    <source>
        <dbReference type="EMBL" id="KZT32099.1"/>
    </source>
</evidence>
<evidence type="ECO:0000256" key="6">
    <source>
        <dbReference type="SAM" id="MobiDB-lite"/>
    </source>
</evidence>
<dbReference type="GO" id="GO:0005634">
    <property type="term" value="C:nucleus"/>
    <property type="evidence" value="ECO:0007669"/>
    <property type="project" value="TreeGrafter"/>
</dbReference>
<feature type="compositionally biased region" description="Polar residues" evidence="6">
    <location>
        <begin position="1315"/>
        <end position="1324"/>
    </location>
</feature>
<evidence type="ECO:0000256" key="1">
    <source>
        <dbReference type="ARBA" id="ARBA00005446"/>
    </source>
</evidence>
<dbReference type="GO" id="GO:0000724">
    <property type="term" value="P:double-strand break repair via homologous recombination"/>
    <property type="evidence" value="ECO:0007669"/>
    <property type="project" value="TreeGrafter"/>
</dbReference>
<dbReference type="Pfam" id="PF00270">
    <property type="entry name" value="DEAD"/>
    <property type="match status" value="1"/>
</dbReference>
<dbReference type="InterPro" id="IPR027417">
    <property type="entry name" value="P-loop_NTPase"/>
</dbReference>
<dbReference type="Proteomes" id="UP000076798">
    <property type="component" value="Unassembled WGS sequence"/>
</dbReference>
<name>A0A165XDX5_9AGAM</name>
<dbReference type="GO" id="GO:0005737">
    <property type="term" value="C:cytoplasm"/>
    <property type="evidence" value="ECO:0007669"/>
    <property type="project" value="TreeGrafter"/>
</dbReference>
<accession>A0A165XDX5</accession>
<dbReference type="GO" id="GO:0003676">
    <property type="term" value="F:nucleic acid binding"/>
    <property type="evidence" value="ECO:0007669"/>
    <property type="project" value="InterPro"/>
</dbReference>
<feature type="compositionally biased region" description="Pro residues" evidence="6">
    <location>
        <begin position="1248"/>
        <end position="1264"/>
    </location>
</feature>
<dbReference type="PANTHER" id="PTHR13710:SF149">
    <property type="entry name" value="ATP-DEPENDENT DNA HELICASE TLH2"/>
    <property type="match status" value="1"/>
</dbReference>
<feature type="region of interest" description="Disordered" evidence="6">
    <location>
        <begin position="1227"/>
        <end position="1349"/>
    </location>
</feature>
<dbReference type="EC" id="5.6.2.4" evidence="5"/>
<dbReference type="InterPro" id="IPR014001">
    <property type="entry name" value="Helicase_ATP-bd"/>
</dbReference>
<dbReference type="OrthoDB" id="2507344at2759"/>
<feature type="compositionally biased region" description="Low complexity" evidence="6">
    <location>
        <begin position="1292"/>
        <end position="1303"/>
    </location>
</feature>
<keyword evidence="2" id="KW-0547">Nucleotide-binding</keyword>
<dbReference type="PANTHER" id="PTHR13710">
    <property type="entry name" value="DNA HELICASE RECQ FAMILY MEMBER"/>
    <property type="match status" value="1"/>
</dbReference>
<dbReference type="EMBL" id="KV428387">
    <property type="protein sequence ID" value="KZT32099.1"/>
    <property type="molecule type" value="Genomic_DNA"/>
</dbReference>
<dbReference type="SUPFAM" id="SSF52540">
    <property type="entry name" value="P-loop containing nucleoside triphosphate hydrolases"/>
    <property type="match status" value="1"/>
</dbReference>
<keyword evidence="9" id="KW-0378">Hydrolase</keyword>
<evidence type="ECO:0000256" key="3">
    <source>
        <dbReference type="ARBA" id="ARBA00022840"/>
    </source>
</evidence>
<evidence type="ECO:0000256" key="5">
    <source>
        <dbReference type="ARBA" id="ARBA00034808"/>
    </source>
</evidence>
<dbReference type="PROSITE" id="PS51194">
    <property type="entry name" value="HELICASE_CTER"/>
    <property type="match status" value="1"/>
</dbReference>
<protein>
    <recommendedName>
        <fullName evidence="5">DNA 3'-5' helicase</fullName>
        <ecNumber evidence="5">5.6.2.4</ecNumber>
    </recommendedName>
</protein>
<feature type="region of interest" description="Disordered" evidence="6">
    <location>
        <begin position="1132"/>
        <end position="1163"/>
    </location>
</feature>
<proteinExistence type="inferred from homology"/>
<dbReference type="GO" id="GO:0043138">
    <property type="term" value="F:3'-5' DNA helicase activity"/>
    <property type="evidence" value="ECO:0007669"/>
    <property type="project" value="UniProtKB-EC"/>
</dbReference>
<feature type="domain" description="Helicase C-terminal" evidence="8">
    <location>
        <begin position="920"/>
        <end position="1066"/>
    </location>
</feature>
<comment type="similarity">
    <text evidence="1">Belongs to the helicase family. RecQ subfamily.</text>
</comment>
<evidence type="ECO:0000313" key="10">
    <source>
        <dbReference type="Proteomes" id="UP000076798"/>
    </source>
</evidence>
<keyword evidence="3" id="KW-0067">ATP-binding</keyword>
<dbReference type="GO" id="GO:0005694">
    <property type="term" value="C:chromosome"/>
    <property type="evidence" value="ECO:0007669"/>
    <property type="project" value="TreeGrafter"/>
</dbReference>
<reference evidence="9 10" key="1">
    <citation type="journal article" date="2016" name="Mol. Biol. Evol.">
        <title>Comparative Genomics of Early-Diverging Mushroom-Forming Fungi Provides Insights into the Origins of Lignocellulose Decay Capabilities.</title>
        <authorList>
            <person name="Nagy L.G."/>
            <person name="Riley R."/>
            <person name="Tritt A."/>
            <person name="Adam C."/>
            <person name="Daum C."/>
            <person name="Floudas D."/>
            <person name="Sun H."/>
            <person name="Yadav J.S."/>
            <person name="Pangilinan J."/>
            <person name="Larsson K.H."/>
            <person name="Matsuura K."/>
            <person name="Barry K."/>
            <person name="Labutti K."/>
            <person name="Kuo R."/>
            <person name="Ohm R.A."/>
            <person name="Bhattacharya S.S."/>
            <person name="Shirouzu T."/>
            <person name="Yoshinaga Y."/>
            <person name="Martin F.M."/>
            <person name="Grigoriev I.V."/>
            <person name="Hibbett D.S."/>
        </authorList>
    </citation>
    <scope>NUCLEOTIDE SEQUENCE [LARGE SCALE GENOMIC DNA]</scope>
    <source>
        <strain evidence="9 10">HHB10207 ss-3</strain>
    </source>
</reference>
<dbReference type="GO" id="GO:0016787">
    <property type="term" value="F:hydrolase activity"/>
    <property type="evidence" value="ECO:0007669"/>
    <property type="project" value="UniProtKB-KW"/>
</dbReference>
<evidence type="ECO:0000259" key="7">
    <source>
        <dbReference type="PROSITE" id="PS51192"/>
    </source>
</evidence>
<keyword evidence="10" id="KW-1185">Reference proteome</keyword>
<dbReference type="Gene3D" id="3.40.50.300">
    <property type="entry name" value="P-loop containing nucleotide triphosphate hydrolases"/>
    <property type="match status" value="2"/>
</dbReference>